<accession>A0AAU9IMH6</accession>
<sequence>MHKRSYTKVPALSNKRPTRTNSSEGILTSKTNTSQRQRSSSKEISQPRVKISRKGKIPSLPIKKITKNRNLEELFNLFRKPTQRYDFIDQEMDNLMGEVDEIIKFCIDLSRKYNTDIRETEYSDYLKTHKSSSEILDNSSISSGKMYHFAKSNESTNRKRNRMKTRTMSSKQLPAIEANNYSVIVQNGYHEELNKIEQISIPPLISKSYLSNRNMYIVYEMKKGRCYECAGTCKEKHDDSMLSRTSSKKNVKLERSFKMRKKPEISHNVYL</sequence>
<dbReference type="AlphaFoldDB" id="A0AAU9IMH6"/>
<gene>
    <name evidence="2" type="ORF">BSTOLATCC_MIC7775</name>
</gene>
<evidence type="ECO:0000313" key="3">
    <source>
        <dbReference type="Proteomes" id="UP001162131"/>
    </source>
</evidence>
<dbReference type="Proteomes" id="UP001162131">
    <property type="component" value="Unassembled WGS sequence"/>
</dbReference>
<feature type="region of interest" description="Disordered" evidence="1">
    <location>
        <begin position="1"/>
        <end position="52"/>
    </location>
</feature>
<proteinExistence type="predicted"/>
<dbReference type="EMBL" id="CAJZBQ010000009">
    <property type="protein sequence ID" value="CAG9312984.1"/>
    <property type="molecule type" value="Genomic_DNA"/>
</dbReference>
<reference evidence="2" key="1">
    <citation type="submission" date="2021-09" db="EMBL/GenBank/DDBJ databases">
        <authorList>
            <consortium name="AG Swart"/>
            <person name="Singh M."/>
            <person name="Singh A."/>
            <person name="Seah K."/>
            <person name="Emmerich C."/>
        </authorList>
    </citation>
    <scope>NUCLEOTIDE SEQUENCE</scope>
    <source>
        <strain evidence="2">ATCC30299</strain>
    </source>
</reference>
<keyword evidence="3" id="KW-1185">Reference proteome</keyword>
<organism evidence="2 3">
    <name type="scientific">Blepharisma stoltei</name>
    <dbReference type="NCBI Taxonomy" id="1481888"/>
    <lineage>
        <taxon>Eukaryota</taxon>
        <taxon>Sar</taxon>
        <taxon>Alveolata</taxon>
        <taxon>Ciliophora</taxon>
        <taxon>Postciliodesmatophora</taxon>
        <taxon>Heterotrichea</taxon>
        <taxon>Heterotrichida</taxon>
        <taxon>Blepharismidae</taxon>
        <taxon>Blepharisma</taxon>
    </lineage>
</organism>
<comment type="caution">
    <text evidence="2">The sequence shown here is derived from an EMBL/GenBank/DDBJ whole genome shotgun (WGS) entry which is preliminary data.</text>
</comment>
<evidence type="ECO:0000313" key="2">
    <source>
        <dbReference type="EMBL" id="CAG9312984.1"/>
    </source>
</evidence>
<evidence type="ECO:0000256" key="1">
    <source>
        <dbReference type="SAM" id="MobiDB-lite"/>
    </source>
</evidence>
<feature type="compositionally biased region" description="Polar residues" evidence="1">
    <location>
        <begin position="19"/>
        <end position="44"/>
    </location>
</feature>
<protein>
    <submittedName>
        <fullName evidence="2">Uncharacterized protein</fullName>
    </submittedName>
</protein>
<name>A0AAU9IMH6_9CILI</name>